<dbReference type="Pfam" id="PF03650">
    <property type="entry name" value="MPC"/>
    <property type="match status" value="1"/>
</dbReference>
<dbReference type="InterPro" id="IPR005336">
    <property type="entry name" value="MPC"/>
</dbReference>
<protein>
    <recommendedName>
        <fullName evidence="9">Mitochondrial pyruvate carrier</fullName>
    </recommendedName>
</protein>
<keyword evidence="5 9" id="KW-0999">Mitochondrion inner membrane</keyword>
<keyword evidence="10" id="KW-0732">Signal</keyword>
<comment type="caution">
    <text evidence="11">The sequence shown here is derived from an EMBL/GenBank/DDBJ whole genome shotgun (WGS) entry which is preliminary data.</text>
</comment>
<comment type="similarity">
    <text evidence="2 9">Belongs to the mitochondrial pyruvate carrier (MPC) (TC 2.A.105) family.</text>
</comment>
<evidence type="ECO:0000313" key="12">
    <source>
        <dbReference type="Proteomes" id="UP000288805"/>
    </source>
</evidence>
<keyword evidence="11" id="KW-0670">Pyruvate</keyword>
<dbReference type="EMBL" id="QGNW01000041">
    <property type="protein sequence ID" value="RVX08422.1"/>
    <property type="molecule type" value="Genomic_DNA"/>
</dbReference>
<name>A0A438JHL4_VITVI</name>
<evidence type="ECO:0000256" key="4">
    <source>
        <dbReference type="ARBA" id="ARBA00022692"/>
    </source>
</evidence>
<dbReference type="GO" id="GO:0006850">
    <property type="term" value="P:pyruvate import into mitochondria"/>
    <property type="evidence" value="ECO:0007669"/>
    <property type="project" value="InterPro"/>
</dbReference>
<keyword evidence="6" id="KW-1133">Transmembrane helix</keyword>
<evidence type="ECO:0000256" key="8">
    <source>
        <dbReference type="ARBA" id="ARBA00023136"/>
    </source>
</evidence>
<evidence type="ECO:0000313" key="11">
    <source>
        <dbReference type="EMBL" id="RVX08422.1"/>
    </source>
</evidence>
<evidence type="ECO:0000256" key="7">
    <source>
        <dbReference type="ARBA" id="ARBA00023128"/>
    </source>
</evidence>
<dbReference type="GO" id="GO:0005743">
    <property type="term" value="C:mitochondrial inner membrane"/>
    <property type="evidence" value="ECO:0007669"/>
    <property type="project" value="UniProtKB-SubCell"/>
</dbReference>
<keyword evidence="4" id="KW-0812">Transmembrane</keyword>
<feature type="signal peptide" evidence="10">
    <location>
        <begin position="1"/>
        <end position="28"/>
    </location>
</feature>
<proteinExistence type="inferred from homology"/>
<evidence type="ECO:0000256" key="10">
    <source>
        <dbReference type="SAM" id="SignalP"/>
    </source>
</evidence>
<organism evidence="11 12">
    <name type="scientific">Vitis vinifera</name>
    <name type="common">Grape</name>
    <dbReference type="NCBI Taxonomy" id="29760"/>
    <lineage>
        <taxon>Eukaryota</taxon>
        <taxon>Viridiplantae</taxon>
        <taxon>Streptophyta</taxon>
        <taxon>Embryophyta</taxon>
        <taxon>Tracheophyta</taxon>
        <taxon>Spermatophyta</taxon>
        <taxon>Magnoliopsida</taxon>
        <taxon>eudicotyledons</taxon>
        <taxon>Gunneridae</taxon>
        <taxon>Pentapetalae</taxon>
        <taxon>rosids</taxon>
        <taxon>Vitales</taxon>
        <taxon>Vitaceae</taxon>
        <taxon>Viteae</taxon>
        <taxon>Vitis</taxon>
    </lineage>
</organism>
<evidence type="ECO:0000256" key="6">
    <source>
        <dbReference type="ARBA" id="ARBA00022989"/>
    </source>
</evidence>
<evidence type="ECO:0000256" key="3">
    <source>
        <dbReference type="ARBA" id="ARBA00022448"/>
    </source>
</evidence>
<evidence type="ECO:0000256" key="9">
    <source>
        <dbReference type="RuleBase" id="RU363100"/>
    </source>
</evidence>
<sequence length="259" mass="28985">MEDKSGRMLVFCLATLLVFSTFINVGNASGREIGYKSLGVDETNLCGPLHPTSVSLSHPTPTIEAVNQKCAAGLEGSEKYNLKSLEEKEKRDFMAATKLQAFWNHPAGPKTSSKNLDGYFTADLYRKLIMAFSSFFGLGNKMSISIQVGFFTIAVHFWAPTFKWGVSIANIYDFWTPAEQLSYPQQTVHRFPAIAGSGIIWSRRIGTFSVSAGMAATGMYQLGRMMYFPNKRQLWQKNAEEDVQRLIRFVTTLDDCLLE</sequence>
<gene>
    <name evidence="11" type="primary">MPC3_0</name>
    <name evidence="11" type="ORF">CK203_014033</name>
</gene>
<evidence type="ECO:0000256" key="2">
    <source>
        <dbReference type="ARBA" id="ARBA00006416"/>
    </source>
</evidence>
<keyword evidence="7 9" id="KW-0496">Mitochondrion</keyword>
<comment type="function">
    <text evidence="9">Mediates the uptake of pyruvate into mitochondria.</text>
</comment>
<evidence type="ECO:0000256" key="5">
    <source>
        <dbReference type="ARBA" id="ARBA00022792"/>
    </source>
</evidence>
<feature type="chain" id="PRO_5019319780" description="Mitochondrial pyruvate carrier" evidence="10">
    <location>
        <begin position="29"/>
        <end position="259"/>
    </location>
</feature>
<evidence type="ECO:0000256" key="1">
    <source>
        <dbReference type="ARBA" id="ARBA00004448"/>
    </source>
</evidence>
<keyword evidence="3 9" id="KW-0813">Transport</keyword>
<dbReference type="AlphaFoldDB" id="A0A438JHL4"/>
<reference evidence="11 12" key="1">
    <citation type="journal article" date="2018" name="PLoS Genet.">
        <title>Population sequencing reveals clonal diversity and ancestral inbreeding in the grapevine cultivar Chardonnay.</title>
        <authorList>
            <person name="Roach M.J."/>
            <person name="Johnson D.L."/>
            <person name="Bohlmann J."/>
            <person name="van Vuuren H.J."/>
            <person name="Jones S.J."/>
            <person name="Pretorius I.S."/>
            <person name="Schmidt S.A."/>
            <person name="Borneman A.R."/>
        </authorList>
    </citation>
    <scope>NUCLEOTIDE SEQUENCE [LARGE SCALE GENOMIC DNA]</scope>
    <source>
        <strain evidence="12">cv. Chardonnay</strain>
        <tissue evidence="11">Leaf</tissue>
    </source>
</reference>
<dbReference type="Proteomes" id="UP000288805">
    <property type="component" value="Unassembled WGS sequence"/>
</dbReference>
<keyword evidence="8" id="KW-0472">Membrane</keyword>
<accession>A0A438JHL4</accession>
<comment type="subcellular location">
    <subcellularLocation>
        <location evidence="1 9">Mitochondrion inner membrane</location>
        <topology evidence="1 9">Multi-pass membrane protein</topology>
    </subcellularLocation>
</comment>